<dbReference type="Proteomes" id="UP001595844">
    <property type="component" value="Unassembled WGS sequence"/>
</dbReference>
<organism evidence="1 2">
    <name type="scientific">Nocardia halotolerans</name>
    <dbReference type="NCBI Taxonomy" id="1755878"/>
    <lineage>
        <taxon>Bacteria</taxon>
        <taxon>Bacillati</taxon>
        <taxon>Actinomycetota</taxon>
        <taxon>Actinomycetes</taxon>
        <taxon>Mycobacteriales</taxon>
        <taxon>Nocardiaceae</taxon>
        <taxon>Nocardia</taxon>
    </lineage>
</organism>
<gene>
    <name evidence="1" type="ORF">ACFO5K_13675</name>
</gene>
<evidence type="ECO:0000313" key="1">
    <source>
        <dbReference type="EMBL" id="MFC4375144.1"/>
    </source>
</evidence>
<name>A0ABV8VGI8_9NOCA</name>
<protein>
    <submittedName>
        <fullName evidence="1">Uncharacterized protein</fullName>
    </submittedName>
</protein>
<keyword evidence="2" id="KW-1185">Reference proteome</keyword>
<evidence type="ECO:0000313" key="2">
    <source>
        <dbReference type="Proteomes" id="UP001595844"/>
    </source>
</evidence>
<sequence length="158" mass="16944">MGWNVNGLLVAGAVEVGALPGHTIETGEILDLGSAYSRPVDYAVAAVGGWTSILDPHILVTFDDEAALAIAGERRLLAYATHSVSDTYGFAWYSGAQSIRRVIYSRGEIADEAGGVLPEEARLEPGYDEDFIIDIVTGLTGLDWSQIVEADYRVWSAP</sequence>
<dbReference type="EMBL" id="JBHSDL010000014">
    <property type="protein sequence ID" value="MFC4375144.1"/>
    <property type="molecule type" value="Genomic_DNA"/>
</dbReference>
<accession>A0ABV8VGI8</accession>
<proteinExistence type="predicted"/>
<comment type="caution">
    <text evidence="1">The sequence shown here is derived from an EMBL/GenBank/DDBJ whole genome shotgun (WGS) entry which is preliminary data.</text>
</comment>
<dbReference type="RefSeq" id="WP_378561347.1">
    <property type="nucleotide sequence ID" value="NZ_JBHSDL010000014.1"/>
</dbReference>
<reference evidence="2" key="1">
    <citation type="journal article" date="2019" name="Int. J. Syst. Evol. Microbiol.">
        <title>The Global Catalogue of Microorganisms (GCM) 10K type strain sequencing project: providing services to taxonomists for standard genome sequencing and annotation.</title>
        <authorList>
            <consortium name="The Broad Institute Genomics Platform"/>
            <consortium name="The Broad Institute Genome Sequencing Center for Infectious Disease"/>
            <person name="Wu L."/>
            <person name="Ma J."/>
        </authorList>
    </citation>
    <scope>NUCLEOTIDE SEQUENCE [LARGE SCALE GENOMIC DNA]</scope>
    <source>
        <strain evidence="2">IBRC-M 10490</strain>
    </source>
</reference>